<keyword evidence="10 11" id="KW-0961">Cell wall biogenesis/degradation</keyword>
<evidence type="ECO:0000256" key="1">
    <source>
        <dbReference type="ARBA" id="ARBA00022475"/>
    </source>
</evidence>
<organism evidence="13 14">
    <name type="scientific">Algoriphagus namhaensis</name>
    <dbReference type="NCBI Taxonomy" id="915353"/>
    <lineage>
        <taxon>Bacteria</taxon>
        <taxon>Pseudomonadati</taxon>
        <taxon>Bacteroidota</taxon>
        <taxon>Cytophagia</taxon>
        <taxon>Cytophagales</taxon>
        <taxon>Cyclobacteriaceae</taxon>
        <taxon>Algoriphagus</taxon>
    </lineage>
</organism>
<keyword evidence="4 11" id="KW-0808">Transferase</keyword>
<name>A0ABV8AQI6_9BACT</name>
<dbReference type="HAMAP" id="MF_00766">
    <property type="entry name" value="PGT_MtgA"/>
    <property type="match status" value="1"/>
</dbReference>
<evidence type="ECO:0000313" key="13">
    <source>
        <dbReference type="EMBL" id="MFC3879907.1"/>
    </source>
</evidence>
<keyword evidence="1 11" id="KW-1003">Cell membrane</keyword>
<evidence type="ECO:0000256" key="6">
    <source>
        <dbReference type="ARBA" id="ARBA00022960"/>
    </source>
</evidence>
<keyword evidence="2" id="KW-0997">Cell inner membrane</keyword>
<keyword evidence="5 11" id="KW-0812">Transmembrane</keyword>
<comment type="caution">
    <text evidence="13">The sequence shown here is derived from an EMBL/GenBank/DDBJ whole genome shotgun (WGS) entry which is preliminary data.</text>
</comment>
<dbReference type="NCBIfam" id="TIGR02070">
    <property type="entry name" value="mono_pep_trsgly"/>
    <property type="match status" value="1"/>
</dbReference>
<evidence type="ECO:0000256" key="7">
    <source>
        <dbReference type="ARBA" id="ARBA00022984"/>
    </source>
</evidence>
<dbReference type="Proteomes" id="UP001595805">
    <property type="component" value="Unassembled WGS sequence"/>
</dbReference>
<evidence type="ECO:0000256" key="3">
    <source>
        <dbReference type="ARBA" id="ARBA00022676"/>
    </source>
</evidence>
<evidence type="ECO:0000256" key="8">
    <source>
        <dbReference type="ARBA" id="ARBA00022989"/>
    </source>
</evidence>
<comment type="subcellular location">
    <subcellularLocation>
        <location evidence="11">Cell membrane</location>
        <topology evidence="11">Single-pass membrane protein</topology>
    </subcellularLocation>
</comment>
<dbReference type="Pfam" id="PF00912">
    <property type="entry name" value="Transgly"/>
    <property type="match status" value="1"/>
</dbReference>
<keyword evidence="14" id="KW-1185">Reference proteome</keyword>
<dbReference type="PANTHER" id="PTHR30400">
    <property type="entry name" value="MONOFUNCTIONAL BIOSYNTHETIC PEPTIDOGLYCAN TRANSGLYCOSYLASE"/>
    <property type="match status" value="1"/>
</dbReference>
<evidence type="ECO:0000259" key="12">
    <source>
        <dbReference type="Pfam" id="PF00912"/>
    </source>
</evidence>
<evidence type="ECO:0000256" key="11">
    <source>
        <dbReference type="HAMAP-Rule" id="MF_00766"/>
    </source>
</evidence>
<reference evidence="14" key="1">
    <citation type="journal article" date="2019" name="Int. J. Syst. Evol. Microbiol.">
        <title>The Global Catalogue of Microorganisms (GCM) 10K type strain sequencing project: providing services to taxonomists for standard genome sequencing and annotation.</title>
        <authorList>
            <consortium name="The Broad Institute Genomics Platform"/>
            <consortium name="The Broad Institute Genome Sequencing Center for Infectious Disease"/>
            <person name="Wu L."/>
            <person name="Ma J."/>
        </authorList>
    </citation>
    <scope>NUCLEOTIDE SEQUENCE [LARGE SCALE GENOMIC DNA]</scope>
    <source>
        <strain evidence="14">CCUG 60523</strain>
    </source>
</reference>
<keyword evidence="3 11" id="KW-0328">Glycosyltransferase</keyword>
<evidence type="ECO:0000256" key="9">
    <source>
        <dbReference type="ARBA" id="ARBA00023136"/>
    </source>
</evidence>
<evidence type="ECO:0000256" key="10">
    <source>
        <dbReference type="ARBA" id="ARBA00023316"/>
    </source>
</evidence>
<dbReference type="InterPro" id="IPR023346">
    <property type="entry name" value="Lysozyme-like_dom_sf"/>
</dbReference>
<comment type="similarity">
    <text evidence="11">Belongs to the glycosyltransferase 51 family.</text>
</comment>
<comment type="catalytic activity">
    <reaction evidence="11">
        <text>[GlcNAc-(1-&gt;4)-Mur2Ac(oyl-L-Ala-gamma-D-Glu-L-Lys-D-Ala-D-Ala)](n)-di-trans,octa-cis-undecaprenyl diphosphate + beta-D-GlcNAc-(1-&gt;4)-Mur2Ac(oyl-L-Ala-gamma-D-Glu-L-Lys-D-Ala-D-Ala)-di-trans,octa-cis-undecaprenyl diphosphate = [GlcNAc-(1-&gt;4)-Mur2Ac(oyl-L-Ala-gamma-D-Glu-L-Lys-D-Ala-D-Ala)](n+1)-di-trans,octa-cis-undecaprenyl diphosphate + di-trans,octa-cis-undecaprenyl diphosphate + H(+)</text>
        <dbReference type="Rhea" id="RHEA:23708"/>
        <dbReference type="Rhea" id="RHEA-COMP:9602"/>
        <dbReference type="Rhea" id="RHEA-COMP:9603"/>
        <dbReference type="ChEBI" id="CHEBI:15378"/>
        <dbReference type="ChEBI" id="CHEBI:58405"/>
        <dbReference type="ChEBI" id="CHEBI:60033"/>
        <dbReference type="ChEBI" id="CHEBI:78435"/>
        <dbReference type="EC" id="2.4.99.28"/>
    </reaction>
</comment>
<feature type="domain" description="Glycosyl transferase family 51" evidence="12">
    <location>
        <begin position="57"/>
        <end position="222"/>
    </location>
</feature>
<dbReference type="EMBL" id="JBHRZS010000006">
    <property type="protein sequence ID" value="MFC3879907.1"/>
    <property type="molecule type" value="Genomic_DNA"/>
</dbReference>
<evidence type="ECO:0000256" key="5">
    <source>
        <dbReference type="ARBA" id="ARBA00022692"/>
    </source>
</evidence>
<dbReference type="PANTHER" id="PTHR30400:SF0">
    <property type="entry name" value="BIOSYNTHETIC PEPTIDOGLYCAN TRANSGLYCOSYLASE"/>
    <property type="match status" value="1"/>
</dbReference>
<gene>
    <name evidence="11 13" type="primary">mtgA</name>
    <name evidence="13" type="ORF">ACFOSV_06955</name>
</gene>
<dbReference type="InterPro" id="IPR036950">
    <property type="entry name" value="PBP_transglycosylase"/>
</dbReference>
<proteinExistence type="inferred from homology"/>
<dbReference type="EC" id="2.4.99.28" evidence="11"/>
<comment type="function">
    <text evidence="11">Peptidoglycan polymerase that catalyzes glycan chain elongation from lipid-linked precursors.</text>
</comment>
<protein>
    <recommendedName>
        <fullName evidence="11">Biosynthetic peptidoglycan transglycosylase</fullName>
        <ecNumber evidence="11">2.4.99.28</ecNumber>
    </recommendedName>
    <alternativeName>
        <fullName evidence="11">Glycan polymerase</fullName>
    </alternativeName>
    <alternativeName>
        <fullName evidence="11">Peptidoglycan glycosyltransferase MtgA</fullName>
        <shortName evidence="11">PGT</shortName>
    </alternativeName>
</protein>
<dbReference type="RefSeq" id="WP_377904775.1">
    <property type="nucleotide sequence ID" value="NZ_JBHRZS010000006.1"/>
</dbReference>
<dbReference type="Gene3D" id="1.10.3810.10">
    <property type="entry name" value="Biosynthetic peptidoglycan transglycosylase-like"/>
    <property type="match status" value="1"/>
</dbReference>
<dbReference type="SUPFAM" id="SSF53955">
    <property type="entry name" value="Lysozyme-like"/>
    <property type="match status" value="1"/>
</dbReference>
<keyword evidence="9 11" id="KW-0472">Membrane</keyword>
<evidence type="ECO:0000256" key="4">
    <source>
        <dbReference type="ARBA" id="ARBA00022679"/>
    </source>
</evidence>
<dbReference type="InterPro" id="IPR011812">
    <property type="entry name" value="Pep_trsgly"/>
</dbReference>
<dbReference type="InterPro" id="IPR001264">
    <property type="entry name" value="Glyco_trans_51"/>
</dbReference>
<comment type="pathway">
    <text evidence="11">Cell wall biogenesis; peptidoglycan biosynthesis.</text>
</comment>
<keyword evidence="8 11" id="KW-1133">Transmembrane helix</keyword>
<evidence type="ECO:0000256" key="2">
    <source>
        <dbReference type="ARBA" id="ARBA00022519"/>
    </source>
</evidence>
<keyword evidence="6 11" id="KW-0133">Cell shape</keyword>
<sequence length="233" mass="26958">MKSFLGRLVRLVGKLVMWFFILSIGSVVLFRWMPVLFTPLMIIRWVEYVADEKEEAQIRYNWVSIDDISASMQRAVIASEDQKFLEHNGFDLEAMQKAWEGNKKGKNVKGASTITQQTVKNVFLWPSRTYLRKGLEAYFTVLVELIWTKERILEVYLNVVEVGKGKYGVAIAARDFYQTEPAKLGQRQSAMIAAILPSPRRWNPTRPTPYIVGRQAWIMGQMRNLGPLPWLEK</sequence>
<evidence type="ECO:0000313" key="14">
    <source>
        <dbReference type="Proteomes" id="UP001595805"/>
    </source>
</evidence>
<accession>A0ABV8AQI6</accession>
<feature type="transmembrane region" description="Helical" evidence="11">
    <location>
        <begin position="12"/>
        <end position="33"/>
    </location>
</feature>
<keyword evidence="7 11" id="KW-0573">Peptidoglycan synthesis</keyword>